<evidence type="ECO:0000313" key="3">
    <source>
        <dbReference type="Proteomes" id="UP001151760"/>
    </source>
</evidence>
<proteinExistence type="predicted"/>
<feature type="signal peptide" evidence="1">
    <location>
        <begin position="1"/>
        <end position="19"/>
    </location>
</feature>
<reference evidence="2" key="2">
    <citation type="submission" date="2022-01" db="EMBL/GenBank/DDBJ databases">
        <authorList>
            <person name="Yamashiro T."/>
            <person name="Shiraishi A."/>
            <person name="Satake H."/>
            <person name="Nakayama K."/>
        </authorList>
    </citation>
    <scope>NUCLEOTIDE SEQUENCE</scope>
</reference>
<evidence type="ECO:0000256" key="1">
    <source>
        <dbReference type="SAM" id="SignalP"/>
    </source>
</evidence>
<dbReference type="Proteomes" id="UP001151760">
    <property type="component" value="Unassembled WGS sequence"/>
</dbReference>
<keyword evidence="3" id="KW-1185">Reference proteome</keyword>
<reference evidence="2" key="1">
    <citation type="journal article" date="2022" name="Int. J. Mol. Sci.">
        <title>Draft Genome of Tanacetum Coccineum: Genomic Comparison of Closely Related Tanacetum-Family Plants.</title>
        <authorList>
            <person name="Yamashiro T."/>
            <person name="Shiraishi A."/>
            <person name="Nakayama K."/>
            <person name="Satake H."/>
        </authorList>
    </citation>
    <scope>NUCLEOTIDE SEQUENCE</scope>
</reference>
<sequence>MRKMMRVVVSAVGVTAVVGWCSVGGGSQRGGSWRRCGGVAAAGQRWWWYALWLSRDAGGDVAVTVAWWCGGHGGKEDEMVRRVAWWLVELAAAGVAVEDVCSGVVTVVAKVAAGWWRPRWCGDCEGSGGERVTKMRCDVGWGGQLRNHRWPAFGWPERWK</sequence>
<comment type="caution">
    <text evidence="2">The sequence shown here is derived from an EMBL/GenBank/DDBJ whole genome shotgun (WGS) entry which is preliminary data.</text>
</comment>
<keyword evidence="1" id="KW-0732">Signal</keyword>
<evidence type="ECO:0000313" key="2">
    <source>
        <dbReference type="EMBL" id="GJU04887.1"/>
    </source>
</evidence>
<protein>
    <submittedName>
        <fullName evidence="2">Uncharacterized protein</fullName>
    </submittedName>
</protein>
<gene>
    <name evidence="2" type="ORF">Tco_1121317</name>
</gene>
<organism evidence="2 3">
    <name type="scientific">Tanacetum coccineum</name>
    <dbReference type="NCBI Taxonomy" id="301880"/>
    <lineage>
        <taxon>Eukaryota</taxon>
        <taxon>Viridiplantae</taxon>
        <taxon>Streptophyta</taxon>
        <taxon>Embryophyta</taxon>
        <taxon>Tracheophyta</taxon>
        <taxon>Spermatophyta</taxon>
        <taxon>Magnoliopsida</taxon>
        <taxon>eudicotyledons</taxon>
        <taxon>Gunneridae</taxon>
        <taxon>Pentapetalae</taxon>
        <taxon>asterids</taxon>
        <taxon>campanulids</taxon>
        <taxon>Asterales</taxon>
        <taxon>Asteraceae</taxon>
        <taxon>Asteroideae</taxon>
        <taxon>Anthemideae</taxon>
        <taxon>Anthemidinae</taxon>
        <taxon>Tanacetum</taxon>
    </lineage>
</organism>
<dbReference type="EMBL" id="BQNB010021293">
    <property type="protein sequence ID" value="GJU04887.1"/>
    <property type="molecule type" value="Genomic_DNA"/>
</dbReference>
<feature type="chain" id="PRO_5045042436" evidence="1">
    <location>
        <begin position="20"/>
        <end position="160"/>
    </location>
</feature>
<accession>A0ABQ5IXC5</accession>
<name>A0ABQ5IXC5_9ASTR</name>